<dbReference type="GO" id="GO:0006144">
    <property type="term" value="P:purine nucleobase metabolic process"/>
    <property type="evidence" value="ECO:0007669"/>
    <property type="project" value="UniProtKB-KW"/>
</dbReference>
<dbReference type="Pfam" id="PF00576">
    <property type="entry name" value="Transthyretin"/>
    <property type="match status" value="1"/>
</dbReference>
<evidence type="ECO:0000256" key="7">
    <source>
        <dbReference type="RuleBase" id="RU361270"/>
    </source>
</evidence>
<dbReference type="NCBIfam" id="TIGR02962">
    <property type="entry name" value="hdxy_isourate"/>
    <property type="match status" value="1"/>
</dbReference>
<dbReference type="InterPro" id="IPR023418">
    <property type="entry name" value="Thyroxine_BS"/>
</dbReference>
<proteinExistence type="inferred from homology"/>
<evidence type="ECO:0000256" key="6">
    <source>
        <dbReference type="ARBA" id="ARBA00022801"/>
    </source>
</evidence>
<evidence type="ECO:0000256" key="3">
    <source>
        <dbReference type="ARBA" id="ARBA00009850"/>
    </source>
</evidence>
<protein>
    <recommendedName>
        <fullName evidence="7">5-hydroxyisourate hydrolase</fullName>
        <shortName evidence="7">HIU hydrolase</shortName>
        <shortName evidence="7">HIUHase</shortName>
        <ecNumber evidence="7">3.5.2.17</ecNumber>
    </recommendedName>
</protein>
<comment type="caution">
    <text evidence="10">The sequence shown here is derived from an EMBL/GenBank/DDBJ whole genome shotgun (WGS) entry which is preliminary data.</text>
</comment>
<dbReference type="InterPro" id="IPR023419">
    <property type="entry name" value="Transthyretin_CS"/>
</dbReference>
<comment type="catalytic activity">
    <reaction evidence="1 7">
        <text>5-hydroxyisourate + H2O = 5-hydroxy-2-oxo-4-ureido-2,5-dihydro-1H-imidazole-5-carboxylate + H(+)</text>
        <dbReference type="Rhea" id="RHEA:23736"/>
        <dbReference type="ChEBI" id="CHEBI:15377"/>
        <dbReference type="ChEBI" id="CHEBI:15378"/>
        <dbReference type="ChEBI" id="CHEBI:18072"/>
        <dbReference type="ChEBI" id="CHEBI:58639"/>
        <dbReference type="EC" id="3.5.2.17"/>
    </reaction>
</comment>
<evidence type="ECO:0000256" key="5">
    <source>
        <dbReference type="ARBA" id="ARBA00022631"/>
    </source>
</evidence>
<keyword evidence="11" id="KW-1185">Reference proteome</keyword>
<evidence type="ECO:0000259" key="9">
    <source>
        <dbReference type="Pfam" id="PF00576"/>
    </source>
</evidence>
<dbReference type="OrthoDB" id="10265230at2759"/>
<dbReference type="InterPro" id="IPR023416">
    <property type="entry name" value="Transthyretin/HIU_hydrolase_d"/>
</dbReference>
<evidence type="ECO:0000256" key="1">
    <source>
        <dbReference type="ARBA" id="ARBA00001043"/>
    </source>
</evidence>
<evidence type="ECO:0000256" key="2">
    <source>
        <dbReference type="ARBA" id="ARBA00002704"/>
    </source>
</evidence>
<name>A0A135T8R5_9PEZI</name>
<dbReference type="PANTHER" id="PTHR10395">
    <property type="entry name" value="URICASE AND TRANSTHYRETIN-RELATED"/>
    <property type="match status" value="1"/>
</dbReference>
<dbReference type="Proteomes" id="UP000070121">
    <property type="component" value="Unassembled WGS sequence"/>
</dbReference>
<dbReference type="SUPFAM" id="SSF49472">
    <property type="entry name" value="Transthyretin (synonym: prealbumin)"/>
    <property type="match status" value="1"/>
</dbReference>
<dbReference type="PANTHER" id="PTHR10395:SF7">
    <property type="entry name" value="5-HYDROXYISOURATE HYDROLASE"/>
    <property type="match status" value="1"/>
</dbReference>
<dbReference type="STRING" id="1209931.A0A135T8R5"/>
<comment type="subunit">
    <text evidence="4 7">Homotetramer.</text>
</comment>
<organism evidence="10 11">
    <name type="scientific">Colletotrichum salicis</name>
    <dbReference type="NCBI Taxonomy" id="1209931"/>
    <lineage>
        <taxon>Eukaryota</taxon>
        <taxon>Fungi</taxon>
        <taxon>Dikarya</taxon>
        <taxon>Ascomycota</taxon>
        <taxon>Pezizomycotina</taxon>
        <taxon>Sordariomycetes</taxon>
        <taxon>Hypocreomycetidae</taxon>
        <taxon>Glomerellales</taxon>
        <taxon>Glomerellaceae</taxon>
        <taxon>Colletotrichum</taxon>
        <taxon>Colletotrichum acutatum species complex</taxon>
    </lineage>
</organism>
<feature type="region of interest" description="Disordered" evidence="8">
    <location>
        <begin position="32"/>
        <end position="53"/>
    </location>
</feature>
<keyword evidence="6 7" id="KW-0378">Hydrolase</keyword>
<sequence length="154" mass="16573">MATTKDRITCHVLDTSAGKPARNVRVQLSTTIHSPATTTAGTSSPGAPAPGILKEFESTTDEDGRVKSWLPFSSATSSGEVPVYTLDDVLGEIEAASSVTSSRWTLTFDTASYFGGEDETFFPEAVVVFTVKRGQHYHVPLLLSPYSYTTYRGS</sequence>
<dbReference type="InterPro" id="IPR014306">
    <property type="entry name" value="Hydroxyisourate_hydrolase"/>
</dbReference>
<dbReference type="GO" id="GO:0033971">
    <property type="term" value="F:hydroxyisourate hydrolase activity"/>
    <property type="evidence" value="ECO:0007669"/>
    <property type="project" value="UniProtKB-EC"/>
</dbReference>
<accession>A0A135T8R5</accession>
<dbReference type="PROSITE" id="PS00769">
    <property type="entry name" value="TRANSTHYRETIN_2"/>
    <property type="match status" value="1"/>
</dbReference>
<dbReference type="InterPro" id="IPR036817">
    <property type="entry name" value="Transthyretin/HIU_hydrolase_sf"/>
</dbReference>
<dbReference type="EC" id="3.5.2.17" evidence="7"/>
<reference evidence="10 11" key="1">
    <citation type="submission" date="2014-02" db="EMBL/GenBank/DDBJ databases">
        <title>The genome sequence of Colletotrichum salicis CBS 607.94.</title>
        <authorList>
            <person name="Baroncelli R."/>
            <person name="Thon M.R."/>
        </authorList>
    </citation>
    <scope>NUCLEOTIDE SEQUENCE [LARGE SCALE GENOMIC DNA]</scope>
    <source>
        <strain evidence="10 11">CBS 607.94</strain>
    </source>
</reference>
<gene>
    <name evidence="10" type="ORF">CSAL01_13680</name>
</gene>
<evidence type="ECO:0000256" key="8">
    <source>
        <dbReference type="SAM" id="MobiDB-lite"/>
    </source>
</evidence>
<evidence type="ECO:0000313" key="10">
    <source>
        <dbReference type="EMBL" id="KXH44560.1"/>
    </source>
</evidence>
<keyword evidence="5 7" id="KW-0659">Purine metabolism</keyword>
<dbReference type="PROSITE" id="PS00768">
    <property type="entry name" value="TRANSTHYRETIN_1"/>
    <property type="match status" value="1"/>
</dbReference>
<dbReference type="Gene3D" id="2.60.40.180">
    <property type="entry name" value="Transthyretin/hydroxyisourate hydrolase domain"/>
    <property type="match status" value="1"/>
</dbReference>
<comment type="similarity">
    <text evidence="3 7">Belongs to the transthyretin family. 5-hydroxyisourate hydrolase subfamily.</text>
</comment>
<evidence type="ECO:0000256" key="4">
    <source>
        <dbReference type="ARBA" id="ARBA00011881"/>
    </source>
</evidence>
<comment type="function">
    <text evidence="2">Catalyzes the hydrolysis of 5-hydroxyisourate (HIU) to 2-oxo-4-hydroxy-4-carboxy-5-ureidoimidazoline (OHCU).</text>
</comment>
<dbReference type="AlphaFoldDB" id="A0A135T8R5"/>
<feature type="compositionally biased region" description="Low complexity" evidence="8">
    <location>
        <begin position="34"/>
        <end position="51"/>
    </location>
</feature>
<feature type="domain" description="Transthyretin/hydroxyisourate hydrolase" evidence="9">
    <location>
        <begin position="8"/>
        <end position="153"/>
    </location>
</feature>
<dbReference type="EMBL" id="JFFI01002068">
    <property type="protein sequence ID" value="KXH44560.1"/>
    <property type="molecule type" value="Genomic_DNA"/>
</dbReference>
<evidence type="ECO:0000313" key="11">
    <source>
        <dbReference type="Proteomes" id="UP000070121"/>
    </source>
</evidence>